<feature type="region of interest" description="Disordered" evidence="1">
    <location>
        <begin position="217"/>
        <end position="255"/>
    </location>
</feature>
<dbReference type="STRING" id="573413.Spirs_3137"/>
<dbReference type="Proteomes" id="UP000002318">
    <property type="component" value="Chromosome"/>
</dbReference>
<dbReference type="eggNOG" id="ENOG5033RIG">
    <property type="taxonomic scope" value="Bacteria"/>
</dbReference>
<name>E1R5A7_SEDSS</name>
<feature type="compositionally biased region" description="Basic and acidic residues" evidence="1">
    <location>
        <begin position="225"/>
        <end position="248"/>
    </location>
</feature>
<accession>E1R5A7</accession>
<protein>
    <submittedName>
        <fullName evidence="2">Uncharacterized protein</fullName>
    </submittedName>
</protein>
<reference evidence="2 3" key="1">
    <citation type="journal article" date="2010" name="Stand. Genomic Sci.">
        <title>Complete genome sequence of Spirochaeta smaragdinae type strain (SEBR 4228).</title>
        <authorList>
            <person name="Mavromatis K."/>
            <person name="Yasawong M."/>
            <person name="Chertkov O."/>
            <person name="Lapidus A."/>
            <person name="Lucas S."/>
            <person name="Nolan M."/>
            <person name="Del Rio T.G."/>
            <person name="Tice H."/>
            <person name="Cheng J.F."/>
            <person name="Pitluck S."/>
            <person name="Liolios K."/>
            <person name="Ivanova N."/>
            <person name="Tapia R."/>
            <person name="Han C."/>
            <person name="Bruce D."/>
            <person name="Goodwin L."/>
            <person name="Pati A."/>
            <person name="Chen A."/>
            <person name="Palaniappan K."/>
            <person name="Land M."/>
            <person name="Hauser L."/>
            <person name="Chang Y.J."/>
            <person name="Jeffries C.D."/>
            <person name="Detter J.C."/>
            <person name="Rohde M."/>
            <person name="Brambilla E."/>
            <person name="Spring S."/>
            <person name="Goker M."/>
            <person name="Sikorski J."/>
            <person name="Woyke T."/>
            <person name="Bristow J."/>
            <person name="Eisen J.A."/>
            <person name="Markowitz V."/>
            <person name="Hugenholtz P."/>
            <person name="Klenk H.P."/>
            <person name="Kyrpides N.C."/>
        </authorList>
    </citation>
    <scope>NUCLEOTIDE SEQUENCE [LARGE SCALE GENOMIC DNA]</scope>
    <source>
        <strain evidence="3">DSM 11293 / JCM 15392 / SEBR 4228</strain>
    </source>
</reference>
<organism evidence="2 3">
    <name type="scientific">Sediminispirochaeta smaragdinae (strain DSM 11293 / JCM 15392 / SEBR 4228)</name>
    <name type="common">Spirochaeta smaragdinae</name>
    <dbReference type="NCBI Taxonomy" id="573413"/>
    <lineage>
        <taxon>Bacteria</taxon>
        <taxon>Pseudomonadati</taxon>
        <taxon>Spirochaetota</taxon>
        <taxon>Spirochaetia</taxon>
        <taxon>Spirochaetales</taxon>
        <taxon>Spirochaetaceae</taxon>
        <taxon>Sediminispirochaeta</taxon>
    </lineage>
</organism>
<proteinExistence type="predicted"/>
<dbReference type="EMBL" id="CP002116">
    <property type="protein sequence ID" value="ADK82235.1"/>
    <property type="molecule type" value="Genomic_DNA"/>
</dbReference>
<gene>
    <name evidence="2" type="ordered locus">Spirs_3137</name>
</gene>
<dbReference type="HOGENOM" id="CLU_1034196_0_0_12"/>
<dbReference type="KEGG" id="ssm:Spirs_3137"/>
<evidence type="ECO:0000313" key="2">
    <source>
        <dbReference type="EMBL" id="ADK82235.1"/>
    </source>
</evidence>
<dbReference type="AlphaFoldDB" id="E1R5A7"/>
<sequence length="293" mass="32658">MMDNQAIVDFLVSLEAPATEVTVVQSGKSSEKVDGLYKPFDRTIILHNRNASMQESSFLLRMAIHQYTHHLLIYGTALDPVPLAEPREEVARHHGSRFSACYHRLLSRAAGMDAGVAGAPWDADPELSAVADRIRGTLLPQYGGIALELGAQYAEAERLCAQKGYNLEEWLEDAVGADLADAKRMLRAHHEGLSPKIGFDAMKSLLKIPKEHRREAEAAVVSGDRSPKAVESDFRPPFRREANTKEGSDNNNASFAVERLQKEKLRLEQKMEHIRARLLKLEARLHSMGVDDE</sequence>
<keyword evidence="3" id="KW-1185">Reference proteome</keyword>
<evidence type="ECO:0000313" key="3">
    <source>
        <dbReference type="Proteomes" id="UP000002318"/>
    </source>
</evidence>
<evidence type="ECO:0000256" key="1">
    <source>
        <dbReference type="SAM" id="MobiDB-lite"/>
    </source>
</evidence>